<comment type="function">
    <text evidence="11">The phosphoenolpyruvate-dependent sugar phosphotransferase system (sugar PTS), a major carbohydrate active transport system, catalyzes the phosphorylation of incoming sugar substrates concomitantly with their translocation across the cell membrane. The enzyme II UlaABC PTS system is involved in ascorbate transport.</text>
</comment>
<dbReference type="GO" id="GO:0008982">
    <property type="term" value="F:protein-N(PI)-phosphohistidine-sugar phosphotransferase activity"/>
    <property type="evidence" value="ECO:0007669"/>
    <property type="project" value="InterPro"/>
</dbReference>
<dbReference type="EMBL" id="CP022011">
    <property type="protein sequence ID" value="QDJ14332.1"/>
    <property type="molecule type" value="Genomic_DNA"/>
</dbReference>
<dbReference type="RefSeq" id="WP_261919587.1">
    <property type="nucleotide sequence ID" value="NZ_CP022011.1"/>
</dbReference>
<dbReference type="InterPro" id="IPR051562">
    <property type="entry name" value="Ascorbate-PTS_EIIC"/>
</dbReference>
<dbReference type="InterPro" id="IPR004703">
    <property type="entry name" value="PTS_sugar-sp_permease"/>
</dbReference>
<evidence type="ECO:0000256" key="8">
    <source>
        <dbReference type="ARBA" id="ARBA00022692"/>
    </source>
</evidence>
<dbReference type="InterPro" id="IPR036095">
    <property type="entry name" value="PTS_EIIB-like_sf"/>
</dbReference>
<evidence type="ECO:0000313" key="17">
    <source>
        <dbReference type="Proteomes" id="UP000955338"/>
    </source>
</evidence>
<feature type="domain" description="PTS EIIB type-2" evidence="15">
    <location>
        <begin position="492"/>
        <end position="585"/>
    </location>
</feature>
<keyword evidence="10" id="KW-0472">Membrane</keyword>
<name>A0A8D4IZK2_9PAST</name>
<evidence type="ECO:0000256" key="7">
    <source>
        <dbReference type="ARBA" id="ARBA00022683"/>
    </source>
</evidence>
<keyword evidence="4" id="KW-1003">Cell membrane</keyword>
<dbReference type="InterPro" id="IPR017180">
    <property type="entry name" value="PTS_IIBC_sugar_specific"/>
</dbReference>
<evidence type="ECO:0000259" key="15">
    <source>
        <dbReference type="PROSITE" id="PS51099"/>
    </source>
</evidence>
<evidence type="ECO:0000256" key="2">
    <source>
        <dbReference type="ARBA" id="ARBA00011738"/>
    </source>
</evidence>
<evidence type="ECO:0000256" key="5">
    <source>
        <dbReference type="ARBA" id="ARBA00022597"/>
    </source>
</evidence>
<keyword evidence="8" id="KW-0812">Transmembrane</keyword>
<proteinExistence type="inferred from homology"/>
<evidence type="ECO:0000256" key="11">
    <source>
        <dbReference type="ARBA" id="ARBA00037387"/>
    </source>
</evidence>
<evidence type="ECO:0000313" key="16">
    <source>
        <dbReference type="EMBL" id="QDJ14332.1"/>
    </source>
</evidence>
<dbReference type="NCBIfam" id="NF006919">
    <property type="entry name" value="PRK09410.1-1"/>
    <property type="match status" value="1"/>
</dbReference>
<dbReference type="GO" id="GO:0009401">
    <property type="term" value="P:phosphoenolpyruvate-dependent sugar phosphotransferase system"/>
    <property type="evidence" value="ECO:0007669"/>
    <property type="project" value="UniProtKB-KW"/>
</dbReference>
<dbReference type="SUPFAM" id="SSF52794">
    <property type="entry name" value="PTS system IIB component-like"/>
    <property type="match status" value="1"/>
</dbReference>
<dbReference type="PIRSF" id="PIRSF037343">
    <property type="entry name" value="PTSIIBC_sugar_prd"/>
    <property type="match status" value="1"/>
</dbReference>
<evidence type="ECO:0000256" key="9">
    <source>
        <dbReference type="ARBA" id="ARBA00022989"/>
    </source>
</evidence>
<dbReference type="InterPro" id="IPR003501">
    <property type="entry name" value="PTS_EIIB_2/3"/>
</dbReference>
<accession>A0A8D4IZK2</accession>
<dbReference type="Pfam" id="PF02302">
    <property type="entry name" value="PTS_IIB"/>
    <property type="match status" value="1"/>
</dbReference>
<dbReference type="Pfam" id="PF03611">
    <property type="entry name" value="EIIC-GAT"/>
    <property type="match status" value="1"/>
</dbReference>
<dbReference type="PANTHER" id="PTHR33843">
    <property type="entry name" value="ASCORBATE-SPECIFIC PTS SYSTEM EIIC COMPONENT"/>
    <property type="match status" value="1"/>
</dbReference>
<evidence type="ECO:0000256" key="12">
    <source>
        <dbReference type="ARBA" id="ARBA00038218"/>
    </source>
</evidence>
<organism evidence="16 17">
    <name type="scientific">Mergibacter septicus</name>
    <dbReference type="NCBI Taxonomy" id="221402"/>
    <lineage>
        <taxon>Bacteria</taxon>
        <taxon>Pseudomonadati</taxon>
        <taxon>Pseudomonadota</taxon>
        <taxon>Gammaproteobacteria</taxon>
        <taxon>Pasteurellales</taxon>
        <taxon>Pasteurellaceae</taxon>
        <taxon>Mergibacter</taxon>
    </lineage>
</organism>
<evidence type="ECO:0000256" key="13">
    <source>
        <dbReference type="ARBA" id="ARBA00039702"/>
    </source>
</evidence>
<comment type="subunit">
    <text evidence="2">Homodimer.</text>
</comment>
<evidence type="ECO:0000256" key="1">
    <source>
        <dbReference type="ARBA" id="ARBA00004651"/>
    </source>
</evidence>
<dbReference type="InterPro" id="IPR013011">
    <property type="entry name" value="PTS_EIIB_2"/>
</dbReference>
<dbReference type="Gene3D" id="3.40.50.2300">
    <property type="match status" value="1"/>
</dbReference>
<keyword evidence="6" id="KW-0808">Transferase</keyword>
<evidence type="ECO:0000256" key="4">
    <source>
        <dbReference type="ARBA" id="ARBA00022475"/>
    </source>
</evidence>
<evidence type="ECO:0000256" key="14">
    <source>
        <dbReference type="ARBA" id="ARBA00042859"/>
    </source>
</evidence>
<keyword evidence="7" id="KW-0598">Phosphotransferase system</keyword>
<keyword evidence="5" id="KW-0762">Sugar transport</keyword>
<comment type="subcellular location">
    <subcellularLocation>
        <location evidence="1">Cell membrane</location>
        <topology evidence="1">Multi-pass membrane protein</topology>
    </subcellularLocation>
</comment>
<comment type="similarity">
    <text evidence="12">Belongs to the UlaA family.</text>
</comment>
<keyword evidence="17" id="KW-1185">Reference proteome</keyword>
<dbReference type="CDD" id="cd05563">
    <property type="entry name" value="PTS_IIB_ascorbate"/>
    <property type="match status" value="1"/>
</dbReference>
<reference evidence="16" key="1">
    <citation type="submission" date="2017-06" db="EMBL/GenBank/DDBJ databases">
        <title>Genome sequencing of pathogenic and non-pathogenic strains within Bisgaard taxon 40.</title>
        <authorList>
            <person name="Ladner J.T."/>
            <person name="Lovett S.P."/>
            <person name="Koroleva G."/>
            <person name="Lorch J.M."/>
        </authorList>
    </citation>
    <scope>NUCLEOTIDE SEQUENCE</scope>
    <source>
        <strain evidence="16">27576-1-I1</strain>
    </source>
</reference>
<dbReference type="PANTHER" id="PTHR33843:SF4">
    <property type="entry name" value="ASCORBATE-SPECIFIC PTS SYSTEM EIIC COMPONENT"/>
    <property type="match status" value="1"/>
</dbReference>
<dbReference type="NCBIfam" id="NF007094">
    <property type="entry name" value="PRK09548.1"/>
    <property type="match status" value="1"/>
</dbReference>
<dbReference type="PROSITE" id="PS51099">
    <property type="entry name" value="PTS_EIIB_TYPE_2"/>
    <property type="match status" value="1"/>
</dbReference>
<dbReference type="GO" id="GO:0005886">
    <property type="term" value="C:plasma membrane"/>
    <property type="evidence" value="ECO:0007669"/>
    <property type="project" value="UniProtKB-SubCell"/>
</dbReference>
<sequence>MSYFLGFNTQVLSKAPLLLGIISCIGYILLKKDLTTIIKGTIKTIVGFMLVQVGAGTLVAGFKPIISKLSEFYGLTGAVIDPYTSLQATIQTMGDNYSWVGYAVILALILNILLVVFNRFTGIRTIMLTGHIMFQQTGLIAVFYMIIGASMWETIIYTAIIMALYWGISSNIMYKPTQAVTGGAGFSIGHQQQIASFIAVKIAPKLGNKDENVDHLNLPKWLHIFNDSISATAIVMTVFFGIILLSFGLDNLQTMAGKTNWLIYILETGLKFAVAIQVIVMGVRMFVAELSEAFKGISERIIPNAVLAIDCAAIYAFSPNAIVFGFMWGAIGQFIAVGILLATGSPILIIPGFIPMFFSNATIGVFANHFGGWKAVIKICLVMGMIEVFGSAWVIHLLASNGTLFNSWMGMADWALFFPPILQGIVTIPFFFFIILAAALIYMFFASKKLRSDEERAKACGKTLEQMDGYNLETTEQNIADNHLSTTYNKTIRILAVCGSGQGSSMMMKMKIANYLDKQGIPNIMDSCAVTDYKSKITDVDIIVASRHLVHEIEVGENKSVLGVQNMLNPHSFGAELIELINKHQSQNK</sequence>
<dbReference type="AlphaFoldDB" id="A0A8D4IZK2"/>
<keyword evidence="3" id="KW-0813">Transport</keyword>
<gene>
    <name evidence="16" type="ORF">CEP48_02395</name>
</gene>
<dbReference type="Proteomes" id="UP000955338">
    <property type="component" value="Chromosome"/>
</dbReference>
<protein>
    <recommendedName>
        <fullName evidence="13">Ascorbate-specific PTS system EIIC component</fullName>
    </recommendedName>
    <alternativeName>
        <fullName evidence="14">Ascorbate-specific permease IIC component UlaA</fullName>
    </alternativeName>
</protein>
<evidence type="ECO:0000256" key="6">
    <source>
        <dbReference type="ARBA" id="ARBA00022679"/>
    </source>
</evidence>
<evidence type="ECO:0000256" key="3">
    <source>
        <dbReference type="ARBA" id="ARBA00022448"/>
    </source>
</evidence>
<keyword evidence="9" id="KW-1133">Transmembrane helix</keyword>
<evidence type="ECO:0000256" key="10">
    <source>
        <dbReference type="ARBA" id="ARBA00023136"/>
    </source>
</evidence>